<dbReference type="SMART" id="SM00494">
    <property type="entry name" value="ChtBD2"/>
    <property type="match status" value="3"/>
</dbReference>
<dbReference type="EMBL" id="CAJNOH010000441">
    <property type="protein sequence ID" value="CAF1041398.1"/>
    <property type="molecule type" value="Genomic_DNA"/>
</dbReference>
<dbReference type="PROSITE" id="PS50940">
    <property type="entry name" value="CHIT_BIND_II"/>
    <property type="match status" value="3"/>
</dbReference>
<keyword evidence="2" id="KW-1133">Transmembrane helix</keyword>
<feature type="domain" description="Chitin-binding type-2" evidence="5">
    <location>
        <begin position="199"/>
        <end position="247"/>
    </location>
</feature>
<evidence type="ECO:0000256" key="3">
    <source>
        <dbReference type="SAM" id="SignalP"/>
    </source>
</evidence>
<comment type="caution">
    <text evidence="6">The sequence shown here is derived from an EMBL/GenBank/DDBJ whole genome shotgun (WGS) entry which is preliminary data.</text>
</comment>
<evidence type="ECO:0000313" key="6">
    <source>
        <dbReference type="EMBL" id="CAF1041398.1"/>
    </source>
</evidence>
<dbReference type="GO" id="GO:0005576">
    <property type="term" value="C:extracellular region"/>
    <property type="evidence" value="ECO:0007669"/>
    <property type="project" value="InterPro"/>
</dbReference>
<name>A0A814JR12_9BILA</name>
<reference evidence="6" key="1">
    <citation type="submission" date="2021-02" db="EMBL/GenBank/DDBJ databases">
        <authorList>
            <person name="Nowell W R."/>
        </authorList>
    </citation>
    <scope>NUCLEOTIDE SEQUENCE</scope>
</reference>
<keyword evidence="3" id="KW-0732">Signal</keyword>
<gene>
    <name evidence="6" type="ORF">PYM288_LOCUS16662</name>
</gene>
<evidence type="ECO:0000259" key="4">
    <source>
        <dbReference type="PROSITE" id="PS50026"/>
    </source>
</evidence>
<comment type="caution">
    <text evidence="1">Lacks conserved residue(s) required for the propagation of feature annotation.</text>
</comment>
<evidence type="ECO:0000256" key="2">
    <source>
        <dbReference type="SAM" id="Phobius"/>
    </source>
</evidence>
<evidence type="ECO:0000259" key="5">
    <source>
        <dbReference type="PROSITE" id="PS50940"/>
    </source>
</evidence>
<dbReference type="InterPro" id="IPR002557">
    <property type="entry name" value="Chitin-bd_dom"/>
</dbReference>
<feature type="domain" description="Chitin-binding type-2" evidence="5">
    <location>
        <begin position="133"/>
        <end position="188"/>
    </location>
</feature>
<feature type="domain" description="Chitin-binding type-2" evidence="5">
    <location>
        <begin position="45"/>
        <end position="103"/>
    </location>
</feature>
<dbReference type="SMART" id="SM00181">
    <property type="entry name" value="EGF"/>
    <property type="match status" value="1"/>
</dbReference>
<dbReference type="InterPro" id="IPR036508">
    <property type="entry name" value="Chitin-bd_dom_sf"/>
</dbReference>
<feature type="chain" id="PRO_5032568219" evidence="3">
    <location>
        <begin position="25"/>
        <end position="419"/>
    </location>
</feature>
<feature type="domain" description="EGF-like" evidence="4">
    <location>
        <begin position="248"/>
        <end position="289"/>
    </location>
</feature>
<keyword evidence="1" id="KW-0245">EGF-like domain</keyword>
<dbReference type="Gene3D" id="2.10.25.10">
    <property type="entry name" value="Laminin"/>
    <property type="match status" value="1"/>
</dbReference>
<proteinExistence type="predicted"/>
<keyword evidence="2" id="KW-0472">Membrane</keyword>
<dbReference type="SUPFAM" id="SSF57196">
    <property type="entry name" value="EGF/Laminin"/>
    <property type="match status" value="1"/>
</dbReference>
<protein>
    <submittedName>
        <fullName evidence="6">Uncharacterized protein</fullName>
    </submittedName>
</protein>
<feature type="disulfide bond" evidence="1">
    <location>
        <begin position="279"/>
        <end position="288"/>
    </location>
</feature>
<accession>A0A814JR12</accession>
<keyword evidence="1" id="KW-1015">Disulfide bond</keyword>
<dbReference type="Gene3D" id="2.170.140.10">
    <property type="entry name" value="Chitin binding domain"/>
    <property type="match status" value="2"/>
</dbReference>
<dbReference type="SUPFAM" id="SSF57625">
    <property type="entry name" value="Invertebrate chitin-binding proteins"/>
    <property type="match status" value="3"/>
</dbReference>
<keyword evidence="2" id="KW-0812">Transmembrane</keyword>
<dbReference type="GO" id="GO:0008061">
    <property type="term" value="F:chitin binding"/>
    <property type="evidence" value="ECO:0007669"/>
    <property type="project" value="InterPro"/>
</dbReference>
<sequence>MHSLTAIVIVIIMVSFLQFNKILCQSEYGSFFPIPLTISNEDPNFRQCPMENRAYAYTTNCSLFHYCTFGIHRIYLCIDGFFFNPISGRCQYLSMEKDVKCEVILQKMMDTDFYPLVETVKDYDSYHHRKSAASKCTQIGIYPDILDCSIFHYCRENKHHEIFKCPNALHFDPKTFMCLPPQLVNCQYESSIKIEDDMNTICRDYAPETYLPVPNRFDEFIICKTNGRSISMKCKSGLIYNALTTGCEKGPCTFDSTLCKNEGQCIDEPTNEKGFKCICSNQFQGDFCEKDINLKETTEQSNNREIMIKNSDSFLQQNIFDETTHIPYAEKINILRKNKSIITNKTSTNLSQNKPLLYSEQQQQVSQMIKIIFIIIITLIGLILFGSIIFGIVVITRLIIYSSRPTTNEWKTLQEESNI</sequence>
<dbReference type="PROSITE" id="PS00022">
    <property type="entry name" value="EGF_1"/>
    <property type="match status" value="1"/>
</dbReference>
<evidence type="ECO:0000313" key="7">
    <source>
        <dbReference type="Proteomes" id="UP000663854"/>
    </source>
</evidence>
<dbReference type="Proteomes" id="UP000663854">
    <property type="component" value="Unassembled WGS sequence"/>
</dbReference>
<feature type="signal peptide" evidence="3">
    <location>
        <begin position="1"/>
        <end position="24"/>
    </location>
</feature>
<dbReference type="AlphaFoldDB" id="A0A814JR12"/>
<feature type="transmembrane region" description="Helical" evidence="2">
    <location>
        <begin position="371"/>
        <end position="395"/>
    </location>
</feature>
<organism evidence="6 7">
    <name type="scientific">Rotaria sordida</name>
    <dbReference type="NCBI Taxonomy" id="392033"/>
    <lineage>
        <taxon>Eukaryota</taxon>
        <taxon>Metazoa</taxon>
        <taxon>Spiralia</taxon>
        <taxon>Gnathifera</taxon>
        <taxon>Rotifera</taxon>
        <taxon>Eurotatoria</taxon>
        <taxon>Bdelloidea</taxon>
        <taxon>Philodinida</taxon>
        <taxon>Philodinidae</taxon>
        <taxon>Rotaria</taxon>
    </lineage>
</organism>
<dbReference type="Pfam" id="PF01607">
    <property type="entry name" value="CBM_14"/>
    <property type="match status" value="3"/>
</dbReference>
<dbReference type="PROSITE" id="PS50026">
    <property type="entry name" value="EGF_3"/>
    <property type="match status" value="1"/>
</dbReference>
<evidence type="ECO:0000256" key="1">
    <source>
        <dbReference type="PROSITE-ProRule" id="PRU00076"/>
    </source>
</evidence>
<dbReference type="InterPro" id="IPR000742">
    <property type="entry name" value="EGF"/>
</dbReference>